<accession>A0ABV7VWQ2</accession>
<keyword evidence="3 6" id="KW-0378">Hydrolase</keyword>
<dbReference type="Gene3D" id="3.40.630.40">
    <property type="entry name" value="Zn-dependent exopeptidases"/>
    <property type="match status" value="1"/>
</dbReference>
<dbReference type="InterPro" id="IPR036779">
    <property type="entry name" value="LysM_dom_sf"/>
</dbReference>
<comment type="caution">
    <text evidence="6">The sequence shown here is derived from an EMBL/GenBank/DDBJ whole genome shotgun (WGS) entry which is preliminary data.</text>
</comment>
<proteinExistence type="predicted"/>
<feature type="domain" description="LysM" evidence="5">
    <location>
        <begin position="397"/>
        <end position="440"/>
    </location>
</feature>
<protein>
    <recommendedName>
        <fullName evidence="2">N-acetylmuramoyl-L-alanine amidase</fullName>
        <ecNumber evidence="2">3.5.1.28</ecNumber>
    </recommendedName>
</protein>
<organism evidence="6 7">
    <name type="scientific">Bacterioplanoides pacificum</name>
    <dbReference type="NCBI Taxonomy" id="1171596"/>
    <lineage>
        <taxon>Bacteria</taxon>
        <taxon>Pseudomonadati</taxon>
        <taxon>Pseudomonadota</taxon>
        <taxon>Gammaproteobacteria</taxon>
        <taxon>Oceanospirillales</taxon>
        <taxon>Oceanospirillaceae</taxon>
        <taxon>Bacterioplanoides</taxon>
    </lineage>
</organism>
<dbReference type="SUPFAM" id="SSF54106">
    <property type="entry name" value="LysM domain"/>
    <property type="match status" value="1"/>
</dbReference>
<evidence type="ECO:0000256" key="4">
    <source>
        <dbReference type="SAM" id="SignalP"/>
    </source>
</evidence>
<evidence type="ECO:0000256" key="3">
    <source>
        <dbReference type="ARBA" id="ARBA00022801"/>
    </source>
</evidence>
<dbReference type="CDD" id="cd00118">
    <property type="entry name" value="LysM"/>
    <property type="match status" value="1"/>
</dbReference>
<evidence type="ECO:0000313" key="6">
    <source>
        <dbReference type="EMBL" id="MFC3680473.1"/>
    </source>
</evidence>
<dbReference type="SMART" id="SM00646">
    <property type="entry name" value="Ami_3"/>
    <property type="match status" value="1"/>
</dbReference>
<evidence type="ECO:0000256" key="2">
    <source>
        <dbReference type="ARBA" id="ARBA00011901"/>
    </source>
</evidence>
<dbReference type="InterPro" id="IPR018392">
    <property type="entry name" value="LysM"/>
</dbReference>
<dbReference type="PANTHER" id="PTHR30404">
    <property type="entry name" value="N-ACETYLMURAMOYL-L-ALANINE AMIDASE"/>
    <property type="match status" value="1"/>
</dbReference>
<evidence type="ECO:0000313" key="7">
    <source>
        <dbReference type="Proteomes" id="UP001595722"/>
    </source>
</evidence>
<dbReference type="Proteomes" id="UP001595722">
    <property type="component" value="Unassembled WGS sequence"/>
</dbReference>
<dbReference type="InterPro" id="IPR002508">
    <property type="entry name" value="MurNAc-LAA_cat"/>
</dbReference>
<evidence type="ECO:0000256" key="1">
    <source>
        <dbReference type="ARBA" id="ARBA00001561"/>
    </source>
</evidence>
<name>A0ABV7VWQ2_9GAMM</name>
<dbReference type="SUPFAM" id="SSF53187">
    <property type="entry name" value="Zn-dependent exopeptidases"/>
    <property type="match status" value="1"/>
</dbReference>
<keyword evidence="4" id="KW-0732">Signal</keyword>
<comment type="catalytic activity">
    <reaction evidence="1">
        <text>Hydrolyzes the link between N-acetylmuramoyl residues and L-amino acid residues in certain cell-wall glycopeptides.</text>
        <dbReference type="EC" id="3.5.1.28"/>
    </reaction>
</comment>
<feature type="signal peptide" evidence="4">
    <location>
        <begin position="1"/>
        <end position="21"/>
    </location>
</feature>
<dbReference type="GO" id="GO:0008745">
    <property type="term" value="F:N-acetylmuramoyl-L-alanine amidase activity"/>
    <property type="evidence" value="ECO:0007669"/>
    <property type="project" value="UniProtKB-EC"/>
</dbReference>
<dbReference type="Pfam" id="PF01520">
    <property type="entry name" value="Amidase_3"/>
    <property type="match status" value="1"/>
</dbReference>
<dbReference type="EC" id="3.5.1.28" evidence="2"/>
<dbReference type="PANTHER" id="PTHR30404:SF0">
    <property type="entry name" value="N-ACETYLMURAMOYL-L-ALANINE AMIDASE AMIC"/>
    <property type="match status" value="1"/>
</dbReference>
<dbReference type="InterPro" id="IPR050695">
    <property type="entry name" value="N-acetylmuramoyl_amidase_3"/>
</dbReference>
<sequence length="443" mass="48967">MIITRGLLLLGMLWLSTMAWADVKDVRVWQSPDSTRLVFDLTAPVEHKIFTLSNPHRVVIDLMDVKSQLDVTQVDVADTSIRAIRSGKRNKNDLRIVLDINQALKPKSFPLKPNKKYPFDRLVVDLEAQQAVTAIAAPVKQIRDSGSSQRDIIIAIDAGHGGEDPGAIGHGRIYEKRVVLSIARELERLLKKEPGFQPFMVRTGDYYIGLRERTAKARKANADFFVSIHADAFKHPGAHGSSVFVLSERGATSEAARWLADKENESDLIGGVSLEDKEDHLAMTLLDLSMTAKRNSSVQIGSGILRHMGKVSRLHKKQVEEAAFVVLKAPDMPALLVETGFISNPGEAKKLAGKRYQQKMARAIFNGINGYFQNHPPRGTLLASGKNKPAGTTSGFRTYVVRSGDTLSAIALRQQVAMAEIRRLNKLKSDLVWVGQKLKIPNS</sequence>
<dbReference type="RefSeq" id="WP_376866445.1">
    <property type="nucleotide sequence ID" value="NZ_JBHRYB010000008.1"/>
</dbReference>
<reference evidence="7" key="1">
    <citation type="journal article" date="2019" name="Int. J. Syst. Evol. Microbiol.">
        <title>The Global Catalogue of Microorganisms (GCM) 10K type strain sequencing project: providing services to taxonomists for standard genome sequencing and annotation.</title>
        <authorList>
            <consortium name="The Broad Institute Genomics Platform"/>
            <consortium name="The Broad Institute Genome Sequencing Center for Infectious Disease"/>
            <person name="Wu L."/>
            <person name="Ma J."/>
        </authorList>
    </citation>
    <scope>NUCLEOTIDE SEQUENCE [LARGE SCALE GENOMIC DNA]</scope>
    <source>
        <strain evidence="7">KCTC 42424</strain>
    </source>
</reference>
<dbReference type="Gene3D" id="3.10.350.10">
    <property type="entry name" value="LysM domain"/>
    <property type="match status" value="1"/>
</dbReference>
<dbReference type="Pfam" id="PF11741">
    <property type="entry name" value="AMIN"/>
    <property type="match status" value="1"/>
</dbReference>
<feature type="chain" id="PRO_5046084569" description="N-acetylmuramoyl-L-alanine amidase" evidence="4">
    <location>
        <begin position="22"/>
        <end position="443"/>
    </location>
</feature>
<dbReference type="Pfam" id="PF01476">
    <property type="entry name" value="LysM"/>
    <property type="match status" value="1"/>
</dbReference>
<evidence type="ECO:0000259" key="5">
    <source>
        <dbReference type="PROSITE" id="PS51782"/>
    </source>
</evidence>
<keyword evidence="7" id="KW-1185">Reference proteome</keyword>
<dbReference type="EMBL" id="JBHRYB010000008">
    <property type="protein sequence ID" value="MFC3680473.1"/>
    <property type="molecule type" value="Genomic_DNA"/>
</dbReference>
<gene>
    <name evidence="6" type="ORF">ACFOMG_10235</name>
</gene>
<dbReference type="Gene3D" id="2.60.40.3500">
    <property type="match status" value="1"/>
</dbReference>
<dbReference type="CDD" id="cd02696">
    <property type="entry name" value="MurNAc-LAA"/>
    <property type="match status" value="1"/>
</dbReference>
<dbReference type="PROSITE" id="PS51782">
    <property type="entry name" value="LYSM"/>
    <property type="match status" value="1"/>
</dbReference>
<dbReference type="InterPro" id="IPR021731">
    <property type="entry name" value="AMIN_dom"/>
</dbReference>
<dbReference type="SMART" id="SM00257">
    <property type="entry name" value="LysM"/>
    <property type="match status" value="1"/>
</dbReference>